<evidence type="ECO:0000259" key="4">
    <source>
        <dbReference type="PROSITE" id="PS50995"/>
    </source>
</evidence>
<reference evidence="5 6" key="1">
    <citation type="submission" date="2018-01" db="EMBL/GenBank/DDBJ databases">
        <title>Genome sequence of the PGP bacterium Paenibacillus illinoisensis E3.</title>
        <authorList>
            <person name="Rolli E."/>
            <person name="Marasco R."/>
            <person name="Bessem C."/>
            <person name="Michoud G."/>
            <person name="Gaiarsa S."/>
            <person name="Borin S."/>
            <person name="Daffonchio D."/>
        </authorList>
    </citation>
    <scope>NUCLEOTIDE SEQUENCE [LARGE SCALE GENOMIC DNA]</scope>
    <source>
        <strain evidence="5 6">E3</strain>
    </source>
</reference>
<dbReference type="Pfam" id="PF01047">
    <property type="entry name" value="MarR"/>
    <property type="match status" value="1"/>
</dbReference>
<keyword evidence="3" id="KW-0804">Transcription</keyword>
<dbReference type="OrthoDB" id="5358347at2"/>
<dbReference type="GO" id="GO:0003677">
    <property type="term" value="F:DNA binding"/>
    <property type="evidence" value="ECO:0007669"/>
    <property type="project" value="UniProtKB-KW"/>
</dbReference>
<dbReference type="InterPro" id="IPR052067">
    <property type="entry name" value="Metal_resp_HTH_trans_reg"/>
</dbReference>
<dbReference type="PANTHER" id="PTHR35790">
    <property type="entry name" value="HTH-TYPE TRANSCRIPTIONAL REGULATOR PCHR"/>
    <property type="match status" value="1"/>
</dbReference>
<dbReference type="RefSeq" id="WP_095358971.1">
    <property type="nucleotide sequence ID" value="NZ_JAXBDC010000001.1"/>
</dbReference>
<proteinExistence type="predicted"/>
<sequence length="172" mass="20439">MDQEQTDLRYIYGLFIKLLHQKEQKDDQENLFFMNIIRNTLSSDAAMNMTDVHVIACIGEHEPINLTSIAERMELSKGNTSKVAHKLLKQGWLRKTQLNDNKKEIYFRLTSPGKKLFHVHADLHEKIENQFLRFLGEYNKMELEFLKRFVLDLTRFYEQLDTRSLMDGLEEE</sequence>
<evidence type="ECO:0000256" key="3">
    <source>
        <dbReference type="ARBA" id="ARBA00023163"/>
    </source>
</evidence>
<dbReference type="EMBL" id="PRLG01000020">
    <property type="protein sequence ID" value="PYY28131.1"/>
    <property type="molecule type" value="Genomic_DNA"/>
</dbReference>
<dbReference type="Proteomes" id="UP000247459">
    <property type="component" value="Unassembled WGS sequence"/>
</dbReference>
<dbReference type="AlphaFoldDB" id="A0A2W0CWU6"/>
<accession>A0A2W0CWU6</accession>
<evidence type="ECO:0000313" key="5">
    <source>
        <dbReference type="EMBL" id="PYY28131.1"/>
    </source>
</evidence>
<gene>
    <name evidence="5" type="ORF">PIL02S_03272</name>
</gene>
<dbReference type="GO" id="GO:0003700">
    <property type="term" value="F:DNA-binding transcription factor activity"/>
    <property type="evidence" value="ECO:0007669"/>
    <property type="project" value="InterPro"/>
</dbReference>
<dbReference type="PANTHER" id="PTHR35790:SF4">
    <property type="entry name" value="HTH-TYPE TRANSCRIPTIONAL REGULATOR PCHR"/>
    <property type="match status" value="1"/>
</dbReference>
<dbReference type="PROSITE" id="PS50995">
    <property type="entry name" value="HTH_MARR_2"/>
    <property type="match status" value="1"/>
</dbReference>
<feature type="domain" description="HTH marR-type" evidence="4">
    <location>
        <begin position="12"/>
        <end position="155"/>
    </location>
</feature>
<evidence type="ECO:0000313" key="6">
    <source>
        <dbReference type="Proteomes" id="UP000247459"/>
    </source>
</evidence>
<evidence type="ECO:0000256" key="1">
    <source>
        <dbReference type="ARBA" id="ARBA00023015"/>
    </source>
</evidence>
<organism evidence="5 6">
    <name type="scientific">Paenibacillus illinoisensis</name>
    <dbReference type="NCBI Taxonomy" id="59845"/>
    <lineage>
        <taxon>Bacteria</taxon>
        <taxon>Bacillati</taxon>
        <taxon>Bacillota</taxon>
        <taxon>Bacilli</taxon>
        <taxon>Bacillales</taxon>
        <taxon>Paenibacillaceae</taxon>
        <taxon>Paenibacillus</taxon>
    </lineage>
</organism>
<comment type="caution">
    <text evidence="5">The sequence shown here is derived from an EMBL/GenBank/DDBJ whole genome shotgun (WGS) entry which is preliminary data.</text>
</comment>
<dbReference type="SUPFAM" id="SSF46785">
    <property type="entry name" value="Winged helix' DNA-binding domain"/>
    <property type="match status" value="1"/>
</dbReference>
<dbReference type="InterPro" id="IPR000835">
    <property type="entry name" value="HTH_MarR-typ"/>
</dbReference>
<dbReference type="Gene3D" id="1.10.10.10">
    <property type="entry name" value="Winged helix-like DNA-binding domain superfamily/Winged helix DNA-binding domain"/>
    <property type="match status" value="1"/>
</dbReference>
<name>A0A2W0CWU6_9BACL</name>
<evidence type="ECO:0000256" key="2">
    <source>
        <dbReference type="ARBA" id="ARBA00023125"/>
    </source>
</evidence>
<protein>
    <submittedName>
        <fullName evidence="5">MarR family transcriptional regulator</fullName>
    </submittedName>
</protein>
<dbReference type="InterPro" id="IPR036388">
    <property type="entry name" value="WH-like_DNA-bd_sf"/>
</dbReference>
<keyword evidence="2" id="KW-0238">DNA-binding</keyword>
<keyword evidence="1" id="KW-0805">Transcription regulation</keyword>
<dbReference type="SMART" id="SM00347">
    <property type="entry name" value="HTH_MARR"/>
    <property type="match status" value="1"/>
</dbReference>
<dbReference type="InterPro" id="IPR036390">
    <property type="entry name" value="WH_DNA-bd_sf"/>
</dbReference>